<name>A0ABV4B8A3_9BURK</name>
<reference evidence="1 2" key="1">
    <citation type="journal article" date="2016" name="Int. J. Syst. Evol. Microbiol.">
        <title>Description of Comamonas sediminis sp. nov., isolated from lagoon sediments.</title>
        <authorList>
            <person name="Subhash Y."/>
            <person name="Bang J.J."/>
            <person name="You T.H."/>
            <person name="Lee S.S."/>
        </authorList>
    </citation>
    <scope>NUCLEOTIDE SEQUENCE [LARGE SCALE GENOMIC DNA]</scope>
    <source>
        <strain evidence="1 2">JCM 31169</strain>
    </source>
</reference>
<protein>
    <submittedName>
        <fullName evidence="1">Uncharacterized protein</fullName>
    </submittedName>
</protein>
<gene>
    <name evidence="1" type="ORF">AB7A72_20985</name>
</gene>
<dbReference type="EMBL" id="JBGBDC010000010">
    <property type="protein sequence ID" value="MEY2253507.1"/>
    <property type="molecule type" value="Genomic_DNA"/>
</dbReference>
<comment type="caution">
    <text evidence="1">The sequence shown here is derived from an EMBL/GenBank/DDBJ whole genome shotgun (WGS) entry which is preliminary data.</text>
</comment>
<evidence type="ECO:0000313" key="1">
    <source>
        <dbReference type="EMBL" id="MEY2253507.1"/>
    </source>
</evidence>
<keyword evidence="2" id="KW-1185">Reference proteome</keyword>
<dbReference type="RefSeq" id="WP_369461058.1">
    <property type="nucleotide sequence ID" value="NZ_JBGBDC010000010.1"/>
</dbReference>
<proteinExistence type="predicted"/>
<organism evidence="1 2">
    <name type="scientific">Comamonas sediminis</name>
    <dbReference type="NCBI Taxonomy" id="1783360"/>
    <lineage>
        <taxon>Bacteria</taxon>
        <taxon>Pseudomonadati</taxon>
        <taxon>Pseudomonadota</taxon>
        <taxon>Betaproteobacteria</taxon>
        <taxon>Burkholderiales</taxon>
        <taxon>Comamonadaceae</taxon>
        <taxon>Comamonas</taxon>
    </lineage>
</organism>
<accession>A0ABV4B8A3</accession>
<evidence type="ECO:0000313" key="2">
    <source>
        <dbReference type="Proteomes" id="UP001562178"/>
    </source>
</evidence>
<sequence>MKIVATVDRRTYMRLTAACAPGVVAEQFIVKINQPIELTNFANRAAQDPGGSLQSASLFWLHLRHR</sequence>
<dbReference type="Proteomes" id="UP001562178">
    <property type="component" value="Unassembled WGS sequence"/>
</dbReference>